<dbReference type="SUPFAM" id="SSF81301">
    <property type="entry name" value="Nucleotidyltransferase"/>
    <property type="match status" value="1"/>
</dbReference>
<organism evidence="2 3">
    <name type="scientific">Pseudomonas putida</name>
    <name type="common">Arthrobacter siderocapsulatus</name>
    <dbReference type="NCBI Taxonomy" id="303"/>
    <lineage>
        <taxon>Bacteria</taxon>
        <taxon>Pseudomonadati</taxon>
        <taxon>Pseudomonadota</taxon>
        <taxon>Gammaproteobacteria</taxon>
        <taxon>Pseudomonadales</taxon>
        <taxon>Pseudomonadaceae</taxon>
        <taxon>Pseudomonas</taxon>
    </lineage>
</organism>
<dbReference type="Proteomes" id="UP000516786">
    <property type="component" value="Chromosome"/>
</dbReference>
<proteinExistence type="predicted"/>
<name>A0ABD7BJZ1_PSEPU</name>
<evidence type="ECO:0000313" key="3">
    <source>
        <dbReference type="Proteomes" id="UP000516786"/>
    </source>
</evidence>
<accession>A0ABD7BJZ1</accession>
<dbReference type="AlphaFoldDB" id="A0ABD7BJZ1"/>
<dbReference type="Gene3D" id="3.30.460.10">
    <property type="entry name" value="Beta Polymerase, domain 2"/>
    <property type="match status" value="1"/>
</dbReference>
<protein>
    <submittedName>
        <fullName evidence="2">Nucleotidyltransferase domain-containing protein</fullName>
    </submittedName>
</protein>
<evidence type="ECO:0000259" key="1">
    <source>
        <dbReference type="Pfam" id="PF01909"/>
    </source>
</evidence>
<reference evidence="2 3" key="1">
    <citation type="submission" date="2020-09" db="EMBL/GenBank/DDBJ databases">
        <title>Co-existence of a novel multidrug-resistance efflux pump with carbapenem resistance gene blaVIM-2 in one megaplasmid in Pseudomonas putida.</title>
        <authorList>
            <person name="Peng K."/>
            <person name="Li R."/>
        </authorList>
    </citation>
    <scope>NUCLEOTIDE SEQUENCE [LARGE SCALE GENOMIC DNA]</scope>
    <source>
        <strain evidence="2 3">ZXPA-20</strain>
    </source>
</reference>
<dbReference type="InterPro" id="IPR002934">
    <property type="entry name" value="Polymerase_NTP_transf_dom"/>
</dbReference>
<gene>
    <name evidence="2" type="ORF">ID616_14525</name>
</gene>
<dbReference type="Pfam" id="PF01909">
    <property type="entry name" value="NTP_transf_2"/>
    <property type="match status" value="1"/>
</dbReference>
<dbReference type="CDD" id="cd05403">
    <property type="entry name" value="NT_KNTase_like"/>
    <property type="match status" value="1"/>
</dbReference>
<dbReference type="EMBL" id="CP061723">
    <property type="protein sequence ID" value="QOD00981.1"/>
    <property type="molecule type" value="Genomic_DNA"/>
</dbReference>
<evidence type="ECO:0000313" key="2">
    <source>
        <dbReference type="EMBL" id="QOD00981.1"/>
    </source>
</evidence>
<dbReference type="InterPro" id="IPR043519">
    <property type="entry name" value="NT_sf"/>
</dbReference>
<sequence>MHFRINRCLDVLRSIGPVACGFVDVRIFGSVCRGEDSEGSDLDLLVTIPVERAGQKQSSGVPATAHWACITPASRFSVLPFRFSLLSVADFWS</sequence>
<feature type="domain" description="Polymerase nucleotidyl transferase" evidence="1">
    <location>
        <begin position="10"/>
        <end position="51"/>
    </location>
</feature>